<dbReference type="GO" id="GO:0008270">
    <property type="term" value="F:zinc ion binding"/>
    <property type="evidence" value="ECO:0007669"/>
    <property type="project" value="InterPro"/>
</dbReference>
<protein>
    <recommendedName>
        <fullName evidence="4">CCHC-type domain-containing protein</fullName>
    </recommendedName>
</protein>
<keyword evidence="3" id="KW-1185">Reference proteome</keyword>
<feature type="region of interest" description="Disordered" evidence="1">
    <location>
        <begin position="111"/>
        <end position="155"/>
    </location>
</feature>
<dbReference type="GO" id="GO:0003676">
    <property type="term" value="F:nucleic acid binding"/>
    <property type="evidence" value="ECO:0007669"/>
    <property type="project" value="InterPro"/>
</dbReference>
<organism evidence="2 3">
    <name type="scientific">Rhododendron simsii</name>
    <name type="common">Sims's rhododendron</name>
    <dbReference type="NCBI Taxonomy" id="118357"/>
    <lineage>
        <taxon>Eukaryota</taxon>
        <taxon>Viridiplantae</taxon>
        <taxon>Streptophyta</taxon>
        <taxon>Embryophyta</taxon>
        <taxon>Tracheophyta</taxon>
        <taxon>Spermatophyta</taxon>
        <taxon>Magnoliopsida</taxon>
        <taxon>eudicotyledons</taxon>
        <taxon>Gunneridae</taxon>
        <taxon>Pentapetalae</taxon>
        <taxon>asterids</taxon>
        <taxon>Ericales</taxon>
        <taxon>Ericaceae</taxon>
        <taxon>Ericoideae</taxon>
        <taxon>Rhodoreae</taxon>
        <taxon>Rhododendron</taxon>
    </lineage>
</organism>
<evidence type="ECO:0008006" key="4">
    <source>
        <dbReference type="Google" id="ProtNLM"/>
    </source>
</evidence>
<proteinExistence type="predicted"/>
<dbReference type="OrthoDB" id="992545at2759"/>
<dbReference type="SUPFAM" id="SSF57756">
    <property type="entry name" value="Retrovirus zinc finger-like domains"/>
    <property type="match status" value="1"/>
</dbReference>
<feature type="region of interest" description="Disordered" evidence="1">
    <location>
        <begin position="72"/>
        <end position="94"/>
    </location>
</feature>
<evidence type="ECO:0000313" key="3">
    <source>
        <dbReference type="Proteomes" id="UP000626092"/>
    </source>
</evidence>
<sequence>MEAKPGKEVVRAKGGGEGTEVAANSIAGGARTKPVPASVVPTKRKLVKTMMLDSMVQATGEGLVVKGYGVRGRKKERAKSVSGHGRSQSKNRFEGTFEFKRYRCHELGHMKKDCPQRGKGTDWKKKGKAGKRKDGSSTSANVVEQESDDGGVLSVSAGPDSYLAFESLQKTTTFEQED</sequence>
<evidence type="ECO:0000313" key="2">
    <source>
        <dbReference type="EMBL" id="KAF7151396.1"/>
    </source>
</evidence>
<name>A0A834HBE2_RHOSS</name>
<comment type="caution">
    <text evidence="2">The sequence shown here is derived from an EMBL/GenBank/DDBJ whole genome shotgun (WGS) entry which is preliminary data.</text>
</comment>
<reference evidence="2" key="1">
    <citation type="submission" date="2019-11" db="EMBL/GenBank/DDBJ databases">
        <authorList>
            <person name="Liu Y."/>
            <person name="Hou J."/>
            <person name="Li T.-Q."/>
            <person name="Guan C.-H."/>
            <person name="Wu X."/>
            <person name="Wu H.-Z."/>
            <person name="Ling F."/>
            <person name="Zhang R."/>
            <person name="Shi X.-G."/>
            <person name="Ren J.-P."/>
            <person name="Chen E.-F."/>
            <person name="Sun J.-M."/>
        </authorList>
    </citation>
    <scope>NUCLEOTIDE SEQUENCE</scope>
    <source>
        <strain evidence="2">Adult_tree_wgs_1</strain>
        <tissue evidence="2">Leaves</tissue>
    </source>
</reference>
<accession>A0A834HBE2</accession>
<dbReference type="InterPro" id="IPR036875">
    <property type="entry name" value="Znf_CCHC_sf"/>
</dbReference>
<feature type="compositionally biased region" description="Basic and acidic residues" evidence="1">
    <location>
        <begin position="111"/>
        <end position="124"/>
    </location>
</feature>
<dbReference type="EMBL" id="WJXA01000002">
    <property type="protein sequence ID" value="KAF7151396.1"/>
    <property type="molecule type" value="Genomic_DNA"/>
</dbReference>
<dbReference type="AlphaFoldDB" id="A0A834HBE2"/>
<gene>
    <name evidence="2" type="ORF">RHSIM_Rhsim02G0060100</name>
</gene>
<evidence type="ECO:0000256" key="1">
    <source>
        <dbReference type="SAM" id="MobiDB-lite"/>
    </source>
</evidence>
<dbReference type="Proteomes" id="UP000626092">
    <property type="component" value="Unassembled WGS sequence"/>
</dbReference>